<reference evidence="2" key="1">
    <citation type="submission" date="2022-03" db="EMBL/GenBank/DDBJ databases">
        <title>Pseudomonas marianensis sp. nov., a marine bacterium isolated from deep-sea sediments of the Mariana Trench.</title>
        <authorList>
            <person name="Wei Y."/>
        </authorList>
    </citation>
    <scope>NUCLEOTIDE SEQUENCE</scope>
    <source>
        <strain evidence="2">PS1</strain>
    </source>
</reference>
<evidence type="ECO:0000256" key="1">
    <source>
        <dbReference type="SAM" id="SignalP"/>
    </source>
</evidence>
<evidence type="ECO:0000313" key="2">
    <source>
        <dbReference type="EMBL" id="MCJ0972136.1"/>
    </source>
</evidence>
<protein>
    <submittedName>
        <fullName evidence="2">Divergent polysaccharide deacetylase family protein</fullName>
    </submittedName>
</protein>
<dbReference type="InterPro" id="IPR006837">
    <property type="entry name" value="Divergent_DAC"/>
</dbReference>
<dbReference type="Proteomes" id="UP001139682">
    <property type="component" value="Unassembled WGS sequence"/>
</dbReference>
<dbReference type="SUPFAM" id="SSF88713">
    <property type="entry name" value="Glycoside hydrolase/deacetylase"/>
    <property type="match status" value="1"/>
</dbReference>
<dbReference type="CDD" id="cd10936">
    <property type="entry name" value="CE4_DAC2"/>
    <property type="match status" value="1"/>
</dbReference>
<dbReference type="RefSeq" id="WP_243604323.1">
    <property type="nucleotide sequence ID" value="NZ_JALGRD010000001.1"/>
</dbReference>
<dbReference type="PANTHER" id="PTHR30105">
    <property type="entry name" value="UNCHARACTERIZED YIBQ-RELATED"/>
    <property type="match status" value="1"/>
</dbReference>
<keyword evidence="3" id="KW-1185">Reference proteome</keyword>
<evidence type="ECO:0000313" key="3">
    <source>
        <dbReference type="Proteomes" id="UP001139682"/>
    </source>
</evidence>
<dbReference type="Pfam" id="PF04748">
    <property type="entry name" value="Polysacc_deac_2"/>
    <property type="match status" value="1"/>
</dbReference>
<comment type="caution">
    <text evidence="2">The sequence shown here is derived from an EMBL/GenBank/DDBJ whole genome shotgun (WGS) entry which is preliminary data.</text>
</comment>
<dbReference type="PANTHER" id="PTHR30105:SF2">
    <property type="entry name" value="DIVERGENT POLYSACCHARIDE DEACETYLASE SUPERFAMILY"/>
    <property type="match status" value="1"/>
</dbReference>
<keyword evidence="1" id="KW-0732">Signal</keyword>
<feature type="chain" id="PRO_5040915450" evidence="1">
    <location>
        <begin position="21"/>
        <end position="272"/>
    </location>
</feature>
<dbReference type="EMBL" id="JALGRD010000001">
    <property type="protein sequence ID" value="MCJ0972136.1"/>
    <property type="molecule type" value="Genomic_DNA"/>
</dbReference>
<proteinExistence type="predicted"/>
<organism evidence="2 3">
    <name type="scientific">Stutzerimonas marianensis</name>
    <dbReference type="NCBI Taxonomy" id="2929513"/>
    <lineage>
        <taxon>Bacteria</taxon>
        <taxon>Pseudomonadati</taxon>
        <taxon>Pseudomonadota</taxon>
        <taxon>Gammaproteobacteria</taxon>
        <taxon>Pseudomonadales</taxon>
        <taxon>Pseudomonadaceae</taxon>
        <taxon>Stutzerimonas</taxon>
    </lineage>
</organism>
<sequence length="272" mass="29303">MRWAALLSLAVLVPWMHATAAPVAEGVRIEGSEPPEHIRASRPRLALVIDDLGQNPHRDQRVLQLPGPVALAILPGTPHATSLANKANSAGKTVMLHLPMAPAGGPYAWRPGLADEELQRRLDEALQAVPHASGLNNHMGSEMTGRPSAMLALMSELQRRHLFFLDSRTNARTVAAASAQRVGLASLSRDIFLDDDPSPAAVALQFQRALALARQQGSVVIIGHPHPSTLALLERELPRLEAAGIDWVDIGQMIATRSNRAMAAHGRNGIYR</sequence>
<dbReference type="AlphaFoldDB" id="A0A9X1VZM1"/>
<gene>
    <name evidence="2" type="ORF">MST27_01960</name>
</gene>
<name>A0A9X1VZM1_9GAMM</name>
<dbReference type="Gene3D" id="3.20.20.370">
    <property type="entry name" value="Glycoside hydrolase/deacetylase"/>
    <property type="match status" value="1"/>
</dbReference>
<feature type="signal peptide" evidence="1">
    <location>
        <begin position="1"/>
        <end position="20"/>
    </location>
</feature>
<accession>A0A9X1VZM1</accession>
<dbReference type="InterPro" id="IPR011330">
    <property type="entry name" value="Glyco_hydro/deAcase_b/a-brl"/>
</dbReference>
<dbReference type="GO" id="GO:0005975">
    <property type="term" value="P:carbohydrate metabolic process"/>
    <property type="evidence" value="ECO:0007669"/>
    <property type="project" value="InterPro"/>
</dbReference>